<evidence type="ECO:0000256" key="3">
    <source>
        <dbReference type="ARBA" id="ARBA00022452"/>
    </source>
</evidence>
<dbReference type="InterPro" id="IPR036942">
    <property type="entry name" value="Beta-barrel_TonB_sf"/>
</dbReference>
<evidence type="ECO:0000256" key="10">
    <source>
        <dbReference type="PROSITE-ProRule" id="PRU10143"/>
    </source>
</evidence>
<dbReference type="Gene3D" id="2.40.170.20">
    <property type="entry name" value="TonB-dependent receptor, beta-barrel domain"/>
    <property type="match status" value="1"/>
</dbReference>
<dbReference type="InterPro" id="IPR010916">
    <property type="entry name" value="TonB_box_CS"/>
</dbReference>
<keyword evidence="2 9" id="KW-0813">Transport</keyword>
<feature type="chain" id="PRO_5047095285" evidence="12">
    <location>
        <begin position="28"/>
        <end position="1000"/>
    </location>
</feature>
<comment type="caution">
    <text evidence="15">The sequence shown here is derived from an EMBL/GenBank/DDBJ whole genome shotgun (WGS) entry which is preliminary data.</text>
</comment>
<accession>A0ABS7TGC0</accession>
<dbReference type="InterPro" id="IPR037066">
    <property type="entry name" value="Plug_dom_sf"/>
</dbReference>
<dbReference type="InterPro" id="IPR039426">
    <property type="entry name" value="TonB-dep_rcpt-like"/>
</dbReference>
<name>A0ABS7TGC0_9GAMM</name>
<keyword evidence="3 9" id="KW-1134">Transmembrane beta strand</keyword>
<dbReference type="Pfam" id="PF00593">
    <property type="entry name" value="TonB_dep_Rec_b-barrel"/>
    <property type="match status" value="1"/>
</dbReference>
<reference evidence="15" key="1">
    <citation type="submission" date="2021-09" db="EMBL/GenBank/DDBJ databases">
        <authorList>
            <person name="Wu T."/>
            <person name="Guo S.Z."/>
        </authorList>
    </citation>
    <scope>NUCLEOTIDE SEQUENCE</scope>
    <source>
        <strain evidence="15">RSS-23</strain>
    </source>
</reference>
<dbReference type="PANTHER" id="PTHR47234">
    <property type="match status" value="1"/>
</dbReference>
<comment type="similarity">
    <text evidence="9 11">Belongs to the TonB-dependent receptor family.</text>
</comment>
<evidence type="ECO:0000256" key="4">
    <source>
        <dbReference type="ARBA" id="ARBA00022692"/>
    </source>
</evidence>
<evidence type="ECO:0000256" key="2">
    <source>
        <dbReference type="ARBA" id="ARBA00022448"/>
    </source>
</evidence>
<organism evidence="15 16">
    <name type="scientific">Thermomonas beijingensis</name>
    <dbReference type="NCBI Taxonomy" id="2872701"/>
    <lineage>
        <taxon>Bacteria</taxon>
        <taxon>Pseudomonadati</taxon>
        <taxon>Pseudomonadota</taxon>
        <taxon>Gammaproteobacteria</taxon>
        <taxon>Lysobacterales</taxon>
        <taxon>Lysobacteraceae</taxon>
        <taxon>Thermomonas</taxon>
    </lineage>
</organism>
<evidence type="ECO:0000313" key="15">
    <source>
        <dbReference type="EMBL" id="MBZ4186920.1"/>
    </source>
</evidence>
<dbReference type="RefSeq" id="WP_223629594.1">
    <property type="nucleotide sequence ID" value="NZ_JAIQDJ010000008.1"/>
</dbReference>
<feature type="short sequence motif" description="TonB box" evidence="10">
    <location>
        <begin position="45"/>
        <end position="51"/>
    </location>
</feature>
<evidence type="ECO:0000256" key="8">
    <source>
        <dbReference type="ARBA" id="ARBA00023237"/>
    </source>
</evidence>
<protein>
    <submittedName>
        <fullName evidence="15">TonB-dependent receptor</fullName>
    </submittedName>
</protein>
<evidence type="ECO:0000256" key="11">
    <source>
        <dbReference type="RuleBase" id="RU003357"/>
    </source>
</evidence>
<dbReference type="Pfam" id="PF07715">
    <property type="entry name" value="Plug"/>
    <property type="match status" value="1"/>
</dbReference>
<evidence type="ECO:0000259" key="13">
    <source>
        <dbReference type="Pfam" id="PF00593"/>
    </source>
</evidence>
<sequence>MQFKTNRLRDAVVFALIIGSGIGAAQAQNAPATSDKDSKAKTLDTLVVTGSRIRQVDVETSQPVTFITRDDIEKQGFQSVADILQNITATGAPPISRASPLSAGEAAGGTFISLRNIGAARTLVLLNGRRLGVTTGGLADISTIPASAVERIEVLKDGASAIYGSDAIAGVINVITRQNFNGAMASVYYGQYGEGDGAIKKGDVVWGMGNDRGSIVVSGEYRKEDGVGATDRWFTQDPRGPLHPTDNWTTVGAYGGFVTTASTPIPGIPAGTRVILKAGGDPRNPADYIRQNVATGTCAGATTSTGCTPGSIADKTNTLEQTDLRTPLESKSLNIDGNLKLTDAITAKVGVLYSNRVSNRTVAGYPMQAASFNTPMSAQSYFNPTGATISNWWRRTWEVPRISGSDLTTYRISASLEGSFEGFNGMPWDWDVSYMHNSNKLLQNTYGNLNLANVRNAVGASFKDASGNVVCGTPGNVVAGCQVWNPFLAYGVTGAGALSGNQALQNYLFQEEHATGETTTKVWAVNLAGSLFSLPAGELGFAVGAEYRNESGKFVPDALAVTGGSTNLSSGPTRGGYNVKEFYAELSAPLLKDVVMAKELTLNLASRYSKYNTFGNTTNSKLGFVWKPLDQLMLRGTVAEGFRAPTIADLYGGSSETFSFFTDPCDTLFGSSAQNATTRGNCTNGVGGNGALGALAATYRQRSQTGLAGSPNTQTPIAFVSGSNPLLQPETSKTKTLGAVWSPPWVENLNMALDWWKIRIENTIVADSPDLILNDCYVQGIASRCNAALFTRAADGTPRVTYGSRNAGYRLVEGFDFDISYRWSWAAVGDFRVTSNSTYTSKDILISTNDPRYPVSSVGVTSTFRIRSNANLSWERGIFGASWMVRYYSSMAEGCTYFVPGLNDPNLECNQIQYAPTGGFVTGTTTPASAIRRRNVHGATVFNDLQFRVKLPWDANVSVGANNAFNKIGPILYTQPSANVNYYGGFDIGRFWYVKYTQKF</sequence>
<feature type="signal peptide" evidence="12">
    <location>
        <begin position="1"/>
        <end position="27"/>
    </location>
</feature>
<evidence type="ECO:0000256" key="7">
    <source>
        <dbReference type="ARBA" id="ARBA00023136"/>
    </source>
</evidence>
<feature type="domain" description="TonB-dependent receptor plug" evidence="14">
    <location>
        <begin position="59"/>
        <end position="171"/>
    </location>
</feature>
<dbReference type="Proteomes" id="UP001430290">
    <property type="component" value="Unassembled WGS sequence"/>
</dbReference>
<keyword evidence="4 9" id="KW-0812">Transmembrane</keyword>
<dbReference type="InterPro" id="IPR000531">
    <property type="entry name" value="Beta-barrel_TonB"/>
</dbReference>
<dbReference type="PROSITE" id="PS00430">
    <property type="entry name" value="TONB_DEPENDENT_REC_1"/>
    <property type="match status" value="1"/>
</dbReference>
<keyword evidence="6 10" id="KW-0798">TonB box</keyword>
<keyword evidence="7 9" id="KW-0472">Membrane</keyword>
<proteinExistence type="inferred from homology"/>
<evidence type="ECO:0000256" key="6">
    <source>
        <dbReference type="ARBA" id="ARBA00023077"/>
    </source>
</evidence>
<comment type="subcellular location">
    <subcellularLocation>
        <location evidence="1 9">Cell outer membrane</location>
        <topology evidence="1 9">Multi-pass membrane protein</topology>
    </subcellularLocation>
</comment>
<evidence type="ECO:0000313" key="16">
    <source>
        <dbReference type="Proteomes" id="UP001430290"/>
    </source>
</evidence>
<evidence type="ECO:0000256" key="12">
    <source>
        <dbReference type="SAM" id="SignalP"/>
    </source>
</evidence>
<dbReference type="PROSITE" id="PS52016">
    <property type="entry name" value="TONB_DEPENDENT_REC_3"/>
    <property type="match status" value="1"/>
</dbReference>
<keyword evidence="8 9" id="KW-0998">Cell outer membrane</keyword>
<dbReference type="Gene3D" id="2.170.130.10">
    <property type="entry name" value="TonB-dependent receptor, plug domain"/>
    <property type="match status" value="1"/>
</dbReference>
<dbReference type="PANTHER" id="PTHR47234:SF2">
    <property type="entry name" value="TONB-DEPENDENT RECEPTOR"/>
    <property type="match status" value="1"/>
</dbReference>
<keyword evidence="15" id="KW-0675">Receptor</keyword>
<evidence type="ECO:0000259" key="14">
    <source>
        <dbReference type="Pfam" id="PF07715"/>
    </source>
</evidence>
<keyword evidence="5 12" id="KW-0732">Signal</keyword>
<dbReference type="SUPFAM" id="SSF56935">
    <property type="entry name" value="Porins"/>
    <property type="match status" value="1"/>
</dbReference>
<keyword evidence="16" id="KW-1185">Reference proteome</keyword>
<gene>
    <name evidence="15" type="ORF">K7B09_11370</name>
</gene>
<dbReference type="EMBL" id="JAIQDJ010000008">
    <property type="protein sequence ID" value="MBZ4186920.1"/>
    <property type="molecule type" value="Genomic_DNA"/>
</dbReference>
<evidence type="ECO:0000256" key="1">
    <source>
        <dbReference type="ARBA" id="ARBA00004571"/>
    </source>
</evidence>
<dbReference type="InterPro" id="IPR012910">
    <property type="entry name" value="Plug_dom"/>
</dbReference>
<feature type="domain" description="TonB-dependent receptor-like beta-barrel" evidence="13">
    <location>
        <begin position="371"/>
        <end position="963"/>
    </location>
</feature>
<evidence type="ECO:0000256" key="9">
    <source>
        <dbReference type="PROSITE-ProRule" id="PRU01360"/>
    </source>
</evidence>
<evidence type="ECO:0000256" key="5">
    <source>
        <dbReference type="ARBA" id="ARBA00022729"/>
    </source>
</evidence>